<evidence type="ECO:0000313" key="2">
    <source>
        <dbReference type="Proteomes" id="UP001370490"/>
    </source>
</evidence>
<proteinExistence type="predicted"/>
<protein>
    <submittedName>
        <fullName evidence="1">Uncharacterized protein</fullName>
    </submittedName>
</protein>
<dbReference type="AlphaFoldDB" id="A0AAN8URG5"/>
<dbReference type="Proteomes" id="UP001370490">
    <property type="component" value="Unassembled WGS sequence"/>
</dbReference>
<gene>
    <name evidence="1" type="ORF">RJ641_014283</name>
</gene>
<comment type="caution">
    <text evidence="1">The sequence shown here is derived from an EMBL/GenBank/DDBJ whole genome shotgun (WGS) entry which is preliminary data.</text>
</comment>
<reference evidence="1 2" key="1">
    <citation type="submission" date="2023-12" db="EMBL/GenBank/DDBJ databases">
        <title>A high-quality genome assembly for Dillenia turbinata (Dilleniales).</title>
        <authorList>
            <person name="Chanderbali A."/>
        </authorList>
    </citation>
    <scope>NUCLEOTIDE SEQUENCE [LARGE SCALE GENOMIC DNA]</scope>
    <source>
        <strain evidence="1">LSX21</strain>
        <tissue evidence="1">Leaf</tissue>
    </source>
</reference>
<accession>A0AAN8URG5</accession>
<organism evidence="1 2">
    <name type="scientific">Dillenia turbinata</name>
    <dbReference type="NCBI Taxonomy" id="194707"/>
    <lineage>
        <taxon>Eukaryota</taxon>
        <taxon>Viridiplantae</taxon>
        <taxon>Streptophyta</taxon>
        <taxon>Embryophyta</taxon>
        <taxon>Tracheophyta</taxon>
        <taxon>Spermatophyta</taxon>
        <taxon>Magnoliopsida</taxon>
        <taxon>eudicotyledons</taxon>
        <taxon>Gunneridae</taxon>
        <taxon>Pentapetalae</taxon>
        <taxon>Dilleniales</taxon>
        <taxon>Dilleniaceae</taxon>
        <taxon>Dillenia</taxon>
    </lineage>
</organism>
<name>A0AAN8URG5_9MAGN</name>
<evidence type="ECO:0000313" key="1">
    <source>
        <dbReference type="EMBL" id="KAK6920605.1"/>
    </source>
</evidence>
<dbReference type="EMBL" id="JBAMMX010000020">
    <property type="protein sequence ID" value="KAK6920605.1"/>
    <property type="molecule type" value="Genomic_DNA"/>
</dbReference>
<keyword evidence="2" id="KW-1185">Reference proteome</keyword>
<sequence length="77" mass="8576">MHGMYSAMVQLQISSTKDNKGIEGKDHFESPPFRHLMQMTAPEWTSPFIGCSGPVCNGLVHPLQYLCMGALLSVYFI</sequence>